<dbReference type="Gene3D" id="3.30.450.20">
    <property type="entry name" value="PAS domain"/>
    <property type="match status" value="1"/>
</dbReference>
<name>A0A919S725_9ACTN</name>
<evidence type="ECO:0000256" key="2">
    <source>
        <dbReference type="ARBA" id="ARBA00004236"/>
    </source>
</evidence>
<feature type="domain" description="PAS" evidence="13">
    <location>
        <begin position="280"/>
        <end position="350"/>
    </location>
</feature>
<evidence type="ECO:0000256" key="9">
    <source>
        <dbReference type="ARBA" id="ARBA00039401"/>
    </source>
</evidence>
<dbReference type="PROSITE" id="PS50113">
    <property type="entry name" value="PAC"/>
    <property type="match status" value="1"/>
</dbReference>
<feature type="domain" description="PAC" evidence="14">
    <location>
        <begin position="354"/>
        <end position="406"/>
    </location>
</feature>
<dbReference type="GO" id="GO:0007234">
    <property type="term" value="P:osmosensory signaling via phosphorelay pathway"/>
    <property type="evidence" value="ECO:0007669"/>
    <property type="project" value="TreeGrafter"/>
</dbReference>
<evidence type="ECO:0000256" key="7">
    <source>
        <dbReference type="ARBA" id="ARBA00023012"/>
    </source>
</evidence>
<dbReference type="InterPro" id="IPR003661">
    <property type="entry name" value="HisK_dim/P_dom"/>
</dbReference>
<dbReference type="GO" id="GO:0000155">
    <property type="term" value="F:phosphorelay sensor kinase activity"/>
    <property type="evidence" value="ECO:0007669"/>
    <property type="project" value="InterPro"/>
</dbReference>
<gene>
    <name evidence="15" type="ORF">Aau02nite_24650</name>
</gene>
<dbReference type="SMART" id="SM00387">
    <property type="entry name" value="HATPase_c"/>
    <property type="match status" value="1"/>
</dbReference>
<dbReference type="AlphaFoldDB" id="A0A919S725"/>
<dbReference type="SUPFAM" id="SSF55874">
    <property type="entry name" value="ATPase domain of HSP90 chaperone/DNA topoisomerase II/histidine kinase"/>
    <property type="match status" value="1"/>
</dbReference>
<evidence type="ECO:0000259" key="13">
    <source>
        <dbReference type="PROSITE" id="PS50112"/>
    </source>
</evidence>
<dbReference type="CDD" id="cd18774">
    <property type="entry name" value="PDC2_HK_sensor"/>
    <property type="match status" value="1"/>
</dbReference>
<proteinExistence type="predicted"/>
<evidence type="ECO:0000259" key="14">
    <source>
        <dbReference type="PROSITE" id="PS50113"/>
    </source>
</evidence>
<accession>A0A919S725</accession>
<feature type="region of interest" description="Disordered" evidence="11">
    <location>
        <begin position="651"/>
        <end position="676"/>
    </location>
</feature>
<keyword evidence="8" id="KW-0472">Membrane</keyword>
<evidence type="ECO:0000256" key="6">
    <source>
        <dbReference type="ARBA" id="ARBA00022777"/>
    </source>
</evidence>
<dbReference type="Pfam" id="PF00512">
    <property type="entry name" value="HisKA"/>
    <property type="match status" value="1"/>
</dbReference>
<dbReference type="InterPro" id="IPR036890">
    <property type="entry name" value="HATPase_C_sf"/>
</dbReference>
<dbReference type="InterPro" id="IPR005467">
    <property type="entry name" value="His_kinase_dom"/>
</dbReference>
<dbReference type="InterPro" id="IPR036097">
    <property type="entry name" value="HisK_dim/P_sf"/>
</dbReference>
<dbReference type="CDD" id="cd00082">
    <property type="entry name" value="HisKA"/>
    <property type="match status" value="1"/>
</dbReference>
<comment type="caution">
    <text evidence="15">The sequence shown here is derived from an EMBL/GenBank/DDBJ whole genome shotgun (WGS) entry which is preliminary data.</text>
</comment>
<keyword evidence="5" id="KW-0808">Transferase</keyword>
<dbReference type="Gene3D" id="3.30.565.10">
    <property type="entry name" value="Histidine kinase-like ATPase, C-terminal domain"/>
    <property type="match status" value="1"/>
</dbReference>
<comment type="catalytic activity">
    <reaction evidence="1">
        <text>ATP + protein L-histidine = ADP + protein N-phospho-L-histidine.</text>
        <dbReference type="EC" id="2.7.13.3"/>
    </reaction>
</comment>
<evidence type="ECO:0000256" key="3">
    <source>
        <dbReference type="ARBA" id="ARBA00012438"/>
    </source>
</evidence>
<feature type="domain" description="Histidine kinase" evidence="12">
    <location>
        <begin position="438"/>
        <end position="651"/>
    </location>
</feature>
<keyword evidence="16" id="KW-1185">Reference proteome</keyword>
<feature type="coiled-coil region" evidence="10">
    <location>
        <begin position="408"/>
        <end position="438"/>
    </location>
</feature>
<evidence type="ECO:0000313" key="16">
    <source>
        <dbReference type="Proteomes" id="UP000681340"/>
    </source>
</evidence>
<evidence type="ECO:0000259" key="12">
    <source>
        <dbReference type="PROSITE" id="PS50109"/>
    </source>
</evidence>
<keyword evidence="4" id="KW-0597">Phosphoprotein</keyword>
<sequence length="676" mass="72665">MLWAQRSSERELRQRFELRIAIGADFVSRYVADLIERERAQAVQFLSAATVDERTFAQSVAAFGYPAAVLLDGDGRLLQVVPANPDLIGQDLTPRYSHLRTAVREGRPAVSPVVRSAARGVPVVGFAVPFTTPYGRRVFSGAVEVATSPLGGYLQHAVDLPGTDISLIDAAGTVVGGSREAHTGLDTIADRNPALAAAMQQRPSGLLSLEDGRRYYYVVGPVRGSPWRLLATVPYSVLQRPVTGANIGTMAAAAGLLGFGGLAVVLRARAARNRAALHATEKQLRDVFENSLVGMAITGTDGRVSRTNAALDRLLGRRPDDLAGRAWSELLEPDGREAVTELMRRTGAGSIPGFTVTSRYLRADGHPVWVNQTSTLLTGREDRPDEIATQLVDVTEQRTLQQAEQRHAEEVAARAAALARANEQLEAANQRVADLVAMLTHDVRQPIAMITGYCELLTEEWDEQDDKSRRHDLDRIAATAASMNGYVEEILTLTQVDADTLLSRPTVLNAGSAVADALTHLLPDQRRDVTAEADPGLTVRCDPRQLQQILVNLISNGLKYGSPPVVVRATGHAGEACIEVLDSGEGVPEEFVPQLFDRFTRAATGSASAQKGTGLGLYIVRKLAHANGGTITYRPRNPTGACFTLRLPAGDRDGTQAAATGEPTRSATGPRPRRST</sequence>
<evidence type="ECO:0000256" key="1">
    <source>
        <dbReference type="ARBA" id="ARBA00000085"/>
    </source>
</evidence>
<dbReference type="SMART" id="SM00388">
    <property type="entry name" value="HisKA"/>
    <property type="match status" value="1"/>
</dbReference>
<dbReference type="InterPro" id="IPR000700">
    <property type="entry name" value="PAS-assoc_C"/>
</dbReference>
<dbReference type="Pfam" id="PF02518">
    <property type="entry name" value="HATPase_c"/>
    <property type="match status" value="1"/>
</dbReference>
<dbReference type="NCBIfam" id="TIGR00229">
    <property type="entry name" value="sensory_box"/>
    <property type="match status" value="1"/>
</dbReference>
<dbReference type="InterPro" id="IPR003594">
    <property type="entry name" value="HATPase_dom"/>
</dbReference>
<dbReference type="GO" id="GO:0030295">
    <property type="term" value="F:protein kinase activator activity"/>
    <property type="evidence" value="ECO:0007669"/>
    <property type="project" value="TreeGrafter"/>
</dbReference>
<dbReference type="EMBL" id="BOQL01000021">
    <property type="protein sequence ID" value="GIM66831.1"/>
    <property type="molecule type" value="Genomic_DNA"/>
</dbReference>
<dbReference type="PANTHER" id="PTHR42878">
    <property type="entry name" value="TWO-COMPONENT HISTIDINE KINASE"/>
    <property type="match status" value="1"/>
</dbReference>
<dbReference type="InterPro" id="IPR035965">
    <property type="entry name" value="PAS-like_dom_sf"/>
</dbReference>
<dbReference type="Gene3D" id="1.10.287.130">
    <property type="match status" value="1"/>
</dbReference>
<protein>
    <recommendedName>
        <fullName evidence="9">Sensor-like histidine kinase SenX3</fullName>
        <ecNumber evidence="3">2.7.13.3</ecNumber>
    </recommendedName>
</protein>
<dbReference type="GO" id="GO:0000156">
    <property type="term" value="F:phosphorelay response regulator activity"/>
    <property type="evidence" value="ECO:0007669"/>
    <property type="project" value="TreeGrafter"/>
</dbReference>
<dbReference type="Pfam" id="PF08448">
    <property type="entry name" value="PAS_4"/>
    <property type="match status" value="1"/>
</dbReference>
<dbReference type="CDD" id="cd00130">
    <property type="entry name" value="PAS"/>
    <property type="match status" value="1"/>
</dbReference>
<dbReference type="CDD" id="cd18773">
    <property type="entry name" value="PDC1_HK_sensor"/>
    <property type="match status" value="1"/>
</dbReference>
<dbReference type="InterPro" id="IPR013656">
    <property type="entry name" value="PAS_4"/>
</dbReference>
<dbReference type="InterPro" id="IPR000014">
    <property type="entry name" value="PAS"/>
</dbReference>
<evidence type="ECO:0000256" key="4">
    <source>
        <dbReference type="ARBA" id="ARBA00022553"/>
    </source>
</evidence>
<comment type="subcellular location">
    <subcellularLocation>
        <location evidence="2">Cell membrane</location>
    </subcellularLocation>
</comment>
<keyword evidence="7" id="KW-0902">Two-component regulatory system</keyword>
<dbReference type="PANTHER" id="PTHR42878:SF15">
    <property type="entry name" value="BACTERIOPHYTOCHROME"/>
    <property type="match status" value="1"/>
</dbReference>
<evidence type="ECO:0000256" key="11">
    <source>
        <dbReference type="SAM" id="MobiDB-lite"/>
    </source>
</evidence>
<dbReference type="Proteomes" id="UP000681340">
    <property type="component" value="Unassembled WGS sequence"/>
</dbReference>
<evidence type="ECO:0000313" key="15">
    <source>
        <dbReference type="EMBL" id="GIM66831.1"/>
    </source>
</evidence>
<dbReference type="PROSITE" id="PS50109">
    <property type="entry name" value="HIS_KIN"/>
    <property type="match status" value="1"/>
</dbReference>
<reference evidence="15" key="1">
    <citation type="submission" date="2021-03" db="EMBL/GenBank/DDBJ databases">
        <title>Whole genome shotgun sequence of Actinoplanes auranticolor NBRC 12245.</title>
        <authorList>
            <person name="Komaki H."/>
            <person name="Tamura T."/>
        </authorList>
    </citation>
    <scope>NUCLEOTIDE SEQUENCE</scope>
    <source>
        <strain evidence="15">NBRC 12245</strain>
    </source>
</reference>
<dbReference type="InterPro" id="IPR050351">
    <property type="entry name" value="BphY/WalK/GraS-like"/>
</dbReference>
<dbReference type="GO" id="GO:0005886">
    <property type="term" value="C:plasma membrane"/>
    <property type="evidence" value="ECO:0007669"/>
    <property type="project" value="UniProtKB-SubCell"/>
</dbReference>
<evidence type="ECO:0000256" key="8">
    <source>
        <dbReference type="ARBA" id="ARBA00023136"/>
    </source>
</evidence>
<dbReference type="SMART" id="SM00091">
    <property type="entry name" value="PAS"/>
    <property type="match status" value="1"/>
</dbReference>
<dbReference type="SUPFAM" id="SSF47384">
    <property type="entry name" value="Homodimeric domain of signal transducing histidine kinase"/>
    <property type="match status" value="1"/>
</dbReference>
<evidence type="ECO:0000256" key="10">
    <source>
        <dbReference type="SAM" id="Coils"/>
    </source>
</evidence>
<keyword evidence="6" id="KW-0418">Kinase</keyword>
<dbReference type="PRINTS" id="PR00344">
    <property type="entry name" value="BCTRLSENSOR"/>
</dbReference>
<dbReference type="InterPro" id="IPR004358">
    <property type="entry name" value="Sig_transdc_His_kin-like_C"/>
</dbReference>
<organism evidence="15 16">
    <name type="scientific">Actinoplanes auranticolor</name>
    <dbReference type="NCBI Taxonomy" id="47988"/>
    <lineage>
        <taxon>Bacteria</taxon>
        <taxon>Bacillati</taxon>
        <taxon>Actinomycetota</taxon>
        <taxon>Actinomycetes</taxon>
        <taxon>Micromonosporales</taxon>
        <taxon>Micromonosporaceae</taxon>
        <taxon>Actinoplanes</taxon>
    </lineage>
</organism>
<dbReference type="SUPFAM" id="SSF55785">
    <property type="entry name" value="PYP-like sensor domain (PAS domain)"/>
    <property type="match status" value="1"/>
</dbReference>
<evidence type="ECO:0000256" key="5">
    <source>
        <dbReference type="ARBA" id="ARBA00022679"/>
    </source>
</evidence>
<dbReference type="PROSITE" id="PS50112">
    <property type="entry name" value="PAS"/>
    <property type="match status" value="1"/>
</dbReference>
<dbReference type="EC" id="2.7.13.3" evidence="3"/>
<keyword evidence="10" id="KW-0175">Coiled coil</keyword>